<dbReference type="GO" id="GO:0051537">
    <property type="term" value="F:2 iron, 2 sulfur cluster binding"/>
    <property type="evidence" value="ECO:0007669"/>
    <property type="project" value="InterPro"/>
</dbReference>
<evidence type="ECO:0000256" key="6">
    <source>
        <dbReference type="SAM" id="Phobius"/>
    </source>
</evidence>
<evidence type="ECO:0000256" key="5">
    <source>
        <dbReference type="ARBA" id="ARBA00023004"/>
    </source>
</evidence>
<dbReference type="SMART" id="SM01092">
    <property type="entry name" value="CO_deh_flav_C"/>
    <property type="match status" value="1"/>
</dbReference>
<proteinExistence type="predicted"/>
<keyword evidence="10" id="KW-1185">Reference proteome</keyword>
<dbReference type="Gene3D" id="3.30.465.10">
    <property type="match status" value="1"/>
</dbReference>
<dbReference type="PROSITE" id="PS00197">
    <property type="entry name" value="2FE2S_FER_1"/>
    <property type="match status" value="1"/>
</dbReference>
<dbReference type="InterPro" id="IPR002346">
    <property type="entry name" value="Mopterin_DH_FAD-bd"/>
</dbReference>
<feature type="transmembrane region" description="Helical" evidence="6">
    <location>
        <begin position="12"/>
        <end position="32"/>
    </location>
</feature>
<dbReference type="SUPFAM" id="SSF54292">
    <property type="entry name" value="2Fe-2S ferredoxin-like"/>
    <property type="match status" value="1"/>
</dbReference>
<dbReference type="InterPro" id="IPR002888">
    <property type="entry name" value="2Fe-2S-bd"/>
</dbReference>
<dbReference type="GO" id="GO:0071949">
    <property type="term" value="F:FAD binding"/>
    <property type="evidence" value="ECO:0007669"/>
    <property type="project" value="InterPro"/>
</dbReference>
<dbReference type="Proteomes" id="UP000240978">
    <property type="component" value="Unassembled WGS sequence"/>
</dbReference>
<dbReference type="Pfam" id="PF00111">
    <property type="entry name" value="Fer2"/>
    <property type="match status" value="1"/>
</dbReference>
<dbReference type="InterPro" id="IPR012675">
    <property type="entry name" value="Beta-grasp_dom_sf"/>
</dbReference>
<keyword evidence="1" id="KW-0285">Flavoprotein</keyword>
<dbReference type="Pfam" id="PF03450">
    <property type="entry name" value="CO_deh_flav_C"/>
    <property type="match status" value="1"/>
</dbReference>
<keyword evidence="6" id="KW-0472">Membrane</keyword>
<keyword evidence="5" id="KW-0408">Iron</keyword>
<dbReference type="PROSITE" id="PS51085">
    <property type="entry name" value="2FE2S_FER_2"/>
    <property type="match status" value="1"/>
</dbReference>
<dbReference type="InterPro" id="IPR036318">
    <property type="entry name" value="FAD-bd_PCMH-like_sf"/>
</dbReference>
<dbReference type="InterPro" id="IPR005107">
    <property type="entry name" value="CO_DH_flav_C"/>
</dbReference>
<dbReference type="GO" id="GO:0005506">
    <property type="term" value="F:iron ion binding"/>
    <property type="evidence" value="ECO:0007669"/>
    <property type="project" value="InterPro"/>
</dbReference>
<dbReference type="InterPro" id="IPR001041">
    <property type="entry name" value="2Fe-2S_ferredoxin-type"/>
</dbReference>
<evidence type="ECO:0000256" key="3">
    <source>
        <dbReference type="ARBA" id="ARBA00022827"/>
    </source>
</evidence>
<dbReference type="PANTHER" id="PTHR45444">
    <property type="entry name" value="XANTHINE DEHYDROGENASE"/>
    <property type="match status" value="1"/>
</dbReference>
<evidence type="ECO:0000256" key="1">
    <source>
        <dbReference type="ARBA" id="ARBA00022630"/>
    </source>
</evidence>
<dbReference type="InterPro" id="IPR006058">
    <property type="entry name" value="2Fe2S_fd_BS"/>
</dbReference>
<name>A0A2P8FUM4_9BACT</name>
<feature type="domain" description="2Fe-2S ferredoxin-type" evidence="7">
    <location>
        <begin position="69"/>
        <end position="153"/>
    </location>
</feature>
<dbReference type="InterPro" id="IPR016208">
    <property type="entry name" value="Ald_Oxase/xanthine_DH-like"/>
</dbReference>
<dbReference type="PROSITE" id="PS51387">
    <property type="entry name" value="FAD_PCMH"/>
    <property type="match status" value="1"/>
</dbReference>
<dbReference type="CDD" id="cd00207">
    <property type="entry name" value="fer2"/>
    <property type="match status" value="1"/>
</dbReference>
<dbReference type="InterPro" id="IPR016169">
    <property type="entry name" value="FAD-bd_PCMH_sub2"/>
</dbReference>
<dbReference type="SUPFAM" id="SSF56176">
    <property type="entry name" value="FAD-binding/transporter-associated domain-like"/>
    <property type="match status" value="1"/>
</dbReference>
<gene>
    <name evidence="9" type="ORF">CLV42_113106</name>
</gene>
<dbReference type="InterPro" id="IPR036884">
    <property type="entry name" value="2Fe-2S-bd_dom_sf"/>
</dbReference>
<keyword evidence="6" id="KW-0812">Transmembrane</keyword>
<keyword evidence="2" id="KW-0479">Metal-binding</keyword>
<evidence type="ECO:0000259" key="7">
    <source>
        <dbReference type="PROSITE" id="PS51085"/>
    </source>
</evidence>
<dbReference type="SUPFAM" id="SSF47741">
    <property type="entry name" value="CO dehydrogenase ISP C-domain like"/>
    <property type="match status" value="1"/>
</dbReference>
<dbReference type="InterPro" id="IPR036683">
    <property type="entry name" value="CO_DH_flav_C_dom_sf"/>
</dbReference>
<organism evidence="9 10">
    <name type="scientific">Chitinophaga ginsengisoli</name>
    <dbReference type="NCBI Taxonomy" id="363837"/>
    <lineage>
        <taxon>Bacteria</taxon>
        <taxon>Pseudomonadati</taxon>
        <taxon>Bacteroidota</taxon>
        <taxon>Chitinophagia</taxon>
        <taxon>Chitinophagales</taxon>
        <taxon>Chitinophagaceae</taxon>
        <taxon>Chitinophaga</taxon>
    </lineage>
</organism>
<accession>A0A2P8FUM4</accession>
<dbReference type="GO" id="GO:0016491">
    <property type="term" value="F:oxidoreductase activity"/>
    <property type="evidence" value="ECO:0007669"/>
    <property type="project" value="UniProtKB-KW"/>
</dbReference>
<dbReference type="AlphaFoldDB" id="A0A2P8FUM4"/>
<dbReference type="Gene3D" id="1.10.150.120">
    <property type="entry name" value="[2Fe-2S]-binding domain"/>
    <property type="match status" value="1"/>
</dbReference>
<evidence type="ECO:0000313" key="10">
    <source>
        <dbReference type="Proteomes" id="UP000240978"/>
    </source>
</evidence>
<dbReference type="InterPro" id="IPR016166">
    <property type="entry name" value="FAD-bd_PCMH"/>
</dbReference>
<keyword evidence="4" id="KW-0560">Oxidoreductase</keyword>
<feature type="domain" description="FAD-binding PCMH-type" evidence="8">
    <location>
        <begin position="232"/>
        <end position="424"/>
    </location>
</feature>
<dbReference type="Gene3D" id="3.30.390.50">
    <property type="entry name" value="CO dehydrogenase flavoprotein, C-terminal domain"/>
    <property type="match status" value="1"/>
</dbReference>
<dbReference type="Pfam" id="PF00941">
    <property type="entry name" value="FAD_binding_5"/>
    <property type="match status" value="1"/>
</dbReference>
<evidence type="ECO:0000313" key="9">
    <source>
        <dbReference type="EMBL" id="PSL25424.1"/>
    </source>
</evidence>
<dbReference type="Pfam" id="PF01799">
    <property type="entry name" value="Fer2_2"/>
    <property type="match status" value="1"/>
</dbReference>
<evidence type="ECO:0000259" key="8">
    <source>
        <dbReference type="PROSITE" id="PS51387"/>
    </source>
</evidence>
<dbReference type="Gene3D" id="3.10.20.30">
    <property type="match status" value="1"/>
</dbReference>
<evidence type="ECO:0000256" key="4">
    <source>
        <dbReference type="ARBA" id="ARBA00023002"/>
    </source>
</evidence>
<keyword evidence="6" id="KW-1133">Transmembrane helix</keyword>
<evidence type="ECO:0000256" key="2">
    <source>
        <dbReference type="ARBA" id="ARBA00022723"/>
    </source>
</evidence>
<dbReference type="SUPFAM" id="SSF55447">
    <property type="entry name" value="CO dehydrogenase flavoprotein C-terminal domain-like"/>
    <property type="match status" value="1"/>
</dbReference>
<comment type="caution">
    <text evidence="9">The sequence shown here is derived from an EMBL/GenBank/DDBJ whole genome shotgun (WGS) entry which is preliminary data.</text>
</comment>
<dbReference type="PANTHER" id="PTHR45444:SF3">
    <property type="entry name" value="XANTHINE DEHYDROGENASE"/>
    <property type="match status" value="1"/>
</dbReference>
<reference evidence="9 10" key="1">
    <citation type="submission" date="2018-03" db="EMBL/GenBank/DDBJ databases">
        <title>Genomic Encyclopedia of Archaeal and Bacterial Type Strains, Phase II (KMG-II): from individual species to whole genera.</title>
        <authorList>
            <person name="Goeker M."/>
        </authorList>
    </citation>
    <scope>NUCLEOTIDE SEQUENCE [LARGE SCALE GENOMIC DNA]</scope>
    <source>
        <strain evidence="9 10">DSM 18107</strain>
    </source>
</reference>
<protein>
    <submittedName>
        <fullName evidence="9">Xanthine dehydrogenase small subunit</fullName>
    </submittedName>
</protein>
<dbReference type="EMBL" id="PYGK01000013">
    <property type="protein sequence ID" value="PSL25424.1"/>
    <property type="molecule type" value="Genomic_DNA"/>
</dbReference>
<dbReference type="InterPro" id="IPR036010">
    <property type="entry name" value="2Fe-2S_ferredoxin-like_sf"/>
</dbReference>
<sequence length="540" mass="58552">MRRVYVGYKAYLRYAGVIHIVAYPSLFISARITRTRPLFLSQEIPGQGPFPAGIDGKFSLTSEKPQLLPVLKFILNNEDVGTTLPPGMPLLDFIRYHQHLTGTKTGCNEGDCGACTILAGELLHGVLTYRSFTSCLMPLGNAHGKHIVTIEGINMLPALNTIQQAMVDNAATQCGFCTPGFVMSLAGFCLSRQAPTPENAVTAVDGNICRCTGYKSIERAAAAVAAQLVGRNNEEPAQFAAAHQLLPAYFSGIKERLKRLLLSLNGELTPPSGTTPRFMGGGTDLYVQQPEEIQEQPLRFLFGQEMLKGITREDNRCVVGAACTVNDLLASPIMRTYFPALESYVSLISSTPIRNMATIAGNFINASPIGDLTIFFLALDATIELSDGTTTRTLPLRELYKGYKQLDKRPEEYMTRCWFDLPDASTGFHFEKVSKRTHLDIASVNTAICITMKGNLIGTVRISAGGVGPVPALLTDTAAFLIGKAPSGAVIKVACAIAQSEVTPISDARGTAVYKRLLLEQLIKAHFITLFPSLQVELLL</sequence>
<keyword evidence="3" id="KW-0274">FAD</keyword>